<dbReference type="EMBL" id="CP020663">
    <property type="protein sequence ID" value="ATF10440.1"/>
    <property type="molecule type" value="Genomic_DNA"/>
</dbReference>
<accession>A0A291BBQ9</accession>
<dbReference type="InterPro" id="IPR053172">
    <property type="entry name" value="Tn903_transposase"/>
</dbReference>
<dbReference type="PANTHER" id="PTHR34631">
    <property type="match status" value="1"/>
</dbReference>
<evidence type="ECO:0000313" key="3">
    <source>
        <dbReference type="Proteomes" id="UP000218160"/>
    </source>
</evidence>
<evidence type="ECO:0000259" key="1">
    <source>
        <dbReference type="Pfam" id="PF13737"/>
    </source>
</evidence>
<proteinExistence type="predicted"/>
<dbReference type="Pfam" id="PF13737">
    <property type="entry name" value="DDE_Tnp_1_5"/>
    <property type="match status" value="1"/>
</dbReference>
<organism evidence="2 3">
    <name type="scientific">Candidatus Enterovibrio altilux</name>
    <dbReference type="NCBI Taxonomy" id="1927128"/>
    <lineage>
        <taxon>Bacteria</taxon>
        <taxon>Pseudomonadati</taxon>
        <taxon>Pseudomonadota</taxon>
        <taxon>Gammaproteobacteria</taxon>
        <taxon>Vibrionales</taxon>
        <taxon>Vibrionaceae</taxon>
        <taxon>Enterovibrio</taxon>
    </lineage>
</organism>
<protein>
    <submittedName>
        <fullName evidence="2">Mobile element protein</fullName>
    </submittedName>
</protein>
<feature type="domain" description="Transposase DDE" evidence="1">
    <location>
        <begin position="11"/>
        <end position="74"/>
    </location>
</feature>
<dbReference type="Proteomes" id="UP000218160">
    <property type="component" value="Chromosome 2"/>
</dbReference>
<dbReference type="AlphaFoldDB" id="A0A291BBQ9"/>
<dbReference type="PANTHER" id="PTHR34631:SF3">
    <property type="entry name" value="ISSOD12 TRANSPOSASE TNPA_ISSOD12"/>
    <property type="match status" value="1"/>
</dbReference>
<evidence type="ECO:0000313" key="2">
    <source>
        <dbReference type="EMBL" id="ATF10440.1"/>
    </source>
</evidence>
<gene>
    <name evidence="2" type="ORF">BTN50_2026</name>
</gene>
<sequence>MKPNRVIVQDSHLFNDLAITIASMVKRVFLMPLKALRKFINSAFKFAQLPFSYPHYSCISKQTKVVNIAFKTKTK</sequence>
<keyword evidence="3" id="KW-1185">Reference proteome</keyword>
<reference evidence="3" key="1">
    <citation type="submission" date="2017-04" db="EMBL/GenBank/DDBJ databases">
        <title>Genome evolution of the luminous symbionts of deep sea anglerfish.</title>
        <authorList>
            <person name="Hendry T.A."/>
        </authorList>
    </citation>
    <scope>NUCLEOTIDE SEQUENCE [LARGE SCALE GENOMIC DNA]</scope>
</reference>
<name>A0A291BBQ9_9GAMM</name>
<dbReference type="KEGG" id="elux:BTN50_2026"/>
<dbReference type="InterPro" id="IPR025668">
    <property type="entry name" value="Tnp_DDE_dom"/>
</dbReference>